<dbReference type="Proteomes" id="UP000064893">
    <property type="component" value="Chromosome"/>
</dbReference>
<evidence type="ECO:0008006" key="4">
    <source>
        <dbReference type="Google" id="ProtNLM"/>
    </source>
</evidence>
<dbReference type="AlphaFoldDB" id="A0A0S2I3B2"/>
<evidence type="ECO:0000313" key="3">
    <source>
        <dbReference type="Proteomes" id="UP000064893"/>
    </source>
</evidence>
<feature type="chain" id="PRO_5006599642" description="DUF3575 domain-containing protein" evidence="1">
    <location>
        <begin position="20"/>
        <end position="293"/>
    </location>
</feature>
<evidence type="ECO:0000313" key="2">
    <source>
        <dbReference type="EMBL" id="ALO16838.1"/>
    </source>
</evidence>
<keyword evidence="3" id="KW-1185">Reference proteome</keyword>
<gene>
    <name evidence="2" type="ORF">L21SP5_03224</name>
</gene>
<dbReference type="OrthoDB" id="1466900at2"/>
<keyword evidence="1" id="KW-0732">Signal</keyword>
<protein>
    <recommendedName>
        <fullName evidence="4">DUF3575 domain-containing protein</fullName>
    </recommendedName>
</protein>
<dbReference type="RefSeq" id="WP_057954186.1">
    <property type="nucleotide sequence ID" value="NZ_CP013118.1"/>
</dbReference>
<proteinExistence type="predicted"/>
<reference evidence="2 3" key="1">
    <citation type="submission" date="2015-11" db="EMBL/GenBank/DDBJ databases">
        <title>Description and complete genome sequence of a novel strain predominating in hypersaline microbial mats and representing a new family of the Bacteriodetes phylum.</title>
        <authorList>
            <person name="Spring S."/>
            <person name="Bunk B."/>
            <person name="Sproer C."/>
            <person name="Klenk H.-P."/>
        </authorList>
    </citation>
    <scope>NUCLEOTIDE SEQUENCE [LARGE SCALE GENOMIC DNA]</scope>
    <source>
        <strain evidence="2 3">L21-Spi-D4</strain>
    </source>
</reference>
<dbReference type="KEGG" id="blq:L21SP5_03224"/>
<dbReference type="EMBL" id="CP013118">
    <property type="protein sequence ID" value="ALO16838.1"/>
    <property type="molecule type" value="Genomic_DNA"/>
</dbReference>
<name>A0A0S2I3B2_9BACT</name>
<evidence type="ECO:0000256" key="1">
    <source>
        <dbReference type="SAM" id="SignalP"/>
    </source>
</evidence>
<feature type="signal peptide" evidence="1">
    <location>
        <begin position="1"/>
        <end position="19"/>
    </location>
</feature>
<sequence length="293" mass="32672" precursor="true">MKKIIILLTLIVFISSAFAQEEVTETAPVNKPQEKVVNKNGQNILPEAGDLAVGIDMVPFLNYLGNFANNSVNNSYNGNFLATPNTLFAKYFLNQDLAVRGRVMIMSNNFQNKQYVVDDAAIFNDPNSNDRVVDVMQTVSHDYMIGAGIEKRRGKGRLRGFFAGEINLMFGADKTMYTYGNNYSELNQDPTVYNFGTNDLGADRLVENNDGTYFGVGLGAYLGVEYFIMPNICLGSEVGWQINYTENTQETSIIETWNGNEAEEITTLDSPGNANFNYGFNNPTASLYIMFHF</sequence>
<organism evidence="2 3">
    <name type="scientific">Salinivirga cyanobacteriivorans</name>
    <dbReference type="NCBI Taxonomy" id="1307839"/>
    <lineage>
        <taxon>Bacteria</taxon>
        <taxon>Pseudomonadati</taxon>
        <taxon>Bacteroidota</taxon>
        <taxon>Bacteroidia</taxon>
        <taxon>Bacteroidales</taxon>
        <taxon>Salinivirgaceae</taxon>
        <taxon>Salinivirga</taxon>
    </lineage>
</organism>
<accession>A0A0S2I3B2</accession>